<dbReference type="Proteomes" id="UP000014400">
    <property type="component" value="Unassembled WGS sequence"/>
</dbReference>
<keyword evidence="9" id="KW-1185">Reference proteome</keyword>
<dbReference type="PANTHER" id="PTHR43823">
    <property type="entry name" value="SPORULATION PROTEIN YKVU"/>
    <property type="match status" value="1"/>
</dbReference>
<dbReference type="RefSeq" id="WP_016474077.1">
    <property type="nucleotide sequence ID" value="NZ_KE150480.1"/>
</dbReference>
<evidence type="ECO:0000256" key="5">
    <source>
        <dbReference type="ARBA" id="ARBA00022989"/>
    </source>
</evidence>
<feature type="transmembrane region" description="Helical" evidence="7">
    <location>
        <begin position="314"/>
        <end position="341"/>
    </location>
</feature>
<dbReference type="eggNOG" id="COG0534">
    <property type="taxonomic scope" value="Bacteria"/>
</dbReference>
<feature type="transmembrane region" description="Helical" evidence="7">
    <location>
        <begin position="166"/>
        <end position="189"/>
    </location>
</feature>
<dbReference type="GO" id="GO:0015297">
    <property type="term" value="F:antiporter activity"/>
    <property type="evidence" value="ECO:0007669"/>
    <property type="project" value="InterPro"/>
</dbReference>
<dbReference type="GO" id="GO:0042910">
    <property type="term" value="F:xenobiotic transmembrane transporter activity"/>
    <property type="evidence" value="ECO:0007669"/>
    <property type="project" value="InterPro"/>
</dbReference>
<dbReference type="PATRIC" id="fig|1203554.3.peg.729"/>
<keyword evidence="5 7" id="KW-1133">Transmembrane helix</keyword>
<feature type="transmembrane region" description="Helical" evidence="7">
    <location>
        <begin position="270"/>
        <end position="293"/>
    </location>
</feature>
<dbReference type="PIRSF" id="PIRSF006603">
    <property type="entry name" value="DinF"/>
    <property type="match status" value="1"/>
</dbReference>
<feature type="transmembrane region" description="Helical" evidence="7">
    <location>
        <begin position="58"/>
        <end position="80"/>
    </location>
</feature>
<dbReference type="STRING" id="1203554.HMPREF1476_00734"/>
<evidence type="ECO:0000256" key="2">
    <source>
        <dbReference type="ARBA" id="ARBA00022448"/>
    </source>
</evidence>
<keyword evidence="3" id="KW-1003">Cell membrane</keyword>
<dbReference type="Pfam" id="PF01554">
    <property type="entry name" value="MatE"/>
    <property type="match status" value="2"/>
</dbReference>
<protein>
    <submittedName>
        <fullName evidence="8">MATE efflux family protein</fullName>
    </submittedName>
</protein>
<keyword evidence="2" id="KW-0813">Transport</keyword>
<feature type="transmembrane region" description="Helical" evidence="7">
    <location>
        <begin position="414"/>
        <end position="437"/>
    </location>
</feature>
<evidence type="ECO:0000256" key="4">
    <source>
        <dbReference type="ARBA" id="ARBA00022692"/>
    </source>
</evidence>
<evidence type="ECO:0000256" key="3">
    <source>
        <dbReference type="ARBA" id="ARBA00022475"/>
    </source>
</evidence>
<evidence type="ECO:0000256" key="1">
    <source>
        <dbReference type="ARBA" id="ARBA00004429"/>
    </source>
</evidence>
<comment type="caution">
    <text evidence="8">The sequence shown here is derived from an EMBL/GenBank/DDBJ whole genome shotgun (WGS) entry which is preliminary data.</text>
</comment>
<feature type="transmembrane region" description="Helical" evidence="7">
    <location>
        <begin position="92"/>
        <end position="117"/>
    </location>
</feature>
<feature type="transmembrane region" description="Helical" evidence="7">
    <location>
        <begin position="26"/>
        <end position="46"/>
    </location>
</feature>
<feature type="transmembrane region" description="Helical" evidence="7">
    <location>
        <begin position="237"/>
        <end position="258"/>
    </location>
</feature>
<accession>S3BKI0</accession>
<gene>
    <name evidence="8" type="ORF">HMPREF1476_00734</name>
</gene>
<evidence type="ECO:0000313" key="8">
    <source>
        <dbReference type="EMBL" id="EPD99930.1"/>
    </source>
</evidence>
<feature type="transmembrane region" description="Helical" evidence="7">
    <location>
        <begin position="361"/>
        <end position="381"/>
    </location>
</feature>
<dbReference type="GO" id="GO:0005886">
    <property type="term" value="C:plasma membrane"/>
    <property type="evidence" value="ECO:0007669"/>
    <property type="project" value="UniProtKB-SubCell"/>
</dbReference>
<keyword evidence="4 7" id="KW-0812">Transmembrane</keyword>
<dbReference type="EMBL" id="ATCF01000012">
    <property type="protein sequence ID" value="EPD99930.1"/>
    <property type="molecule type" value="Genomic_DNA"/>
</dbReference>
<proteinExistence type="predicted"/>
<sequence>MQTVSETFAGTITVNRQMRLALPRMAMSLLIMSYLVADGVLISRFVGTTALSALSMSYPLTALLIAAGFMIAAGGGAVAARALGAQKHEEALRAFSTALTTNIMLGLTLGLLAWFGLDWVFELLGISPEQTEFARDYQRVLLPATPLFLAAATFEVFYTTSGRPKAGLAASAASGITNVVFDILFMGPLDMGMTGAAWATALSWLIGAACGLWYFMREKSPLKLELHLPDLKLLRTAAGNGLQEFVSNLSYVVAIWLYNRVFISHLGTAGVAALTMCSFTVYTFNCVFHGFCAASSPILGFKVGAKEPHQVRHVFLQSYALAGLLSLASYLLTLPFARSVLGFFSNEGGEAFELAVESFPIYSLMILMLCSNMLSSSFFAAAGDGRSAAILAFARTLIFPCIGILILPELFGTAGLWMASPATEAAALLLSCVMFFLSRRKFGLGRI</sequence>
<dbReference type="AlphaFoldDB" id="S3BKI0"/>
<feature type="transmembrane region" description="Helical" evidence="7">
    <location>
        <begin position="137"/>
        <end position="159"/>
    </location>
</feature>
<dbReference type="InterPro" id="IPR002528">
    <property type="entry name" value="MATE_fam"/>
</dbReference>
<feature type="transmembrane region" description="Helical" evidence="7">
    <location>
        <begin position="388"/>
        <end position="408"/>
    </location>
</feature>
<evidence type="ECO:0000256" key="6">
    <source>
        <dbReference type="ARBA" id="ARBA00023136"/>
    </source>
</evidence>
<dbReference type="PANTHER" id="PTHR43823:SF3">
    <property type="entry name" value="MULTIDRUG EXPORT PROTEIN MEPA"/>
    <property type="match status" value="1"/>
</dbReference>
<name>S3BKI0_9BURK</name>
<comment type="subcellular location">
    <subcellularLocation>
        <location evidence="1">Cell inner membrane</location>
        <topology evidence="1">Multi-pass membrane protein</topology>
    </subcellularLocation>
</comment>
<evidence type="ECO:0000256" key="7">
    <source>
        <dbReference type="SAM" id="Phobius"/>
    </source>
</evidence>
<dbReference type="InterPro" id="IPR051327">
    <property type="entry name" value="MATE_MepA_subfamily"/>
</dbReference>
<organism evidence="8 9">
    <name type="scientific">Sutterella wadsworthensis HGA0223</name>
    <dbReference type="NCBI Taxonomy" id="1203554"/>
    <lineage>
        <taxon>Bacteria</taxon>
        <taxon>Pseudomonadati</taxon>
        <taxon>Pseudomonadota</taxon>
        <taxon>Betaproteobacteria</taxon>
        <taxon>Burkholderiales</taxon>
        <taxon>Sutterellaceae</taxon>
        <taxon>Sutterella</taxon>
    </lineage>
</organism>
<dbReference type="InterPro" id="IPR048279">
    <property type="entry name" value="MdtK-like"/>
</dbReference>
<feature type="transmembrane region" description="Helical" evidence="7">
    <location>
        <begin position="195"/>
        <end position="216"/>
    </location>
</feature>
<reference evidence="8 9" key="1">
    <citation type="submission" date="2013-04" db="EMBL/GenBank/DDBJ databases">
        <title>The Genome Sequence of Sutterella wadsworthensis HGA0223.</title>
        <authorList>
            <consortium name="The Broad Institute Genomics Platform"/>
            <person name="Earl A."/>
            <person name="Ward D."/>
            <person name="Feldgarden M."/>
            <person name="Gevers D."/>
            <person name="Schmidt T.M."/>
            <person name="Dover J."/>
            <person name="Dai D."/>
            <person name="Walker B."/>
            <person name="Young S."/>
            <person name="Zeng Q."/>
            <person name="Gargeya S."/>
            <person name="Fitzgerald M."/>
            <person name="Haas B."/>
            <person name="Abouelleil A."/>
            <person name="Allen A.W."/>
            <person name="Alvarado L."/>
            <person name="Arachchi H.M."/>
            <person name="Berlin A.M."/>
            <person name="Chapman S.B."/>
            <person name="Gainer-Dewar J."/>
            <person name="Goldberg J."/>
            <person name="Griggs A."/>
            <person name="Gujja S."/>
            <person name="Hansen M."/>
            <person name="Howarth C."/>
            <person name="Imamovic A."/>
            <person name="Ireland A."/>
            <person name="Larimer J."/>
            <person name="McCowan C."/>
            <person name="Murphy C."/>
            <person name="Pearson M."/>
            <person name="Poon T.W."/>
            <person name="Priest M."/>
            <person name="Roberts A."/>
            <person name="Saif S."/>
            <person name="Shea T."/>
            <person name="Sisk P."/>
            <person name="Sykes S."/>
            <person name="Wortman J."/>
            <person name="Nusbaum C."/>
            <person name="Birren B."/>
        </authorList>
    </citation>
    <scope>NUCLEOTIDE SEQUENCE [LARGE SCALE GENOMIC DNA]</scope>
    <source>
        <strain evidence="8 9">HGA0223</strain>
    </source>
</reference>
<evidence type="ECO:0000313" key="9">
    <source>
        <dbReference type="Proteomes" id="UP000014400"/>
    </source>
</evidence>
<keyword evidence="6 7" id="KW-0472">Membrane</keyword>
<dbReference type="HOGENOM" id="CLU_012893_0_2_4"/>